<keyword evidence="3 6" id="KW-0812">Transmembrane</keyword>
<dbReference type="PATRIC" id="fig|1050174.4.peg.1091"/>
<dbReference type="OrthoDB" id="5638726at2"/>
<evidence type="ECO:0000256" key="1">
    <source>
        <dbReference type="ARBA" id="ARBA00004651"/>
    </source>
</evidence>
<dbReference type="KEGG" id="cei:CEPID_05375"/>
<gene>
    <name evidence="7" type="primary">lysE</name>
    <name evidence="7" type="ORF">CEPID_05375</name>
</gene>
<feature type="transmembrane region" description="Helical" evidence="6">
    <location>
        <begin position="202"/>
        <end position="222"/>
    </location>
</feature>
<evidence type="ECO:0000313" key="7">
    <source>
        <dbReference type="EMBL" id="AKK02944.1"/>
    </source>
</evidence>
<dbReference type="GO" id="GO:0015171">
    <property type="term" value="F:amino acid transmembrane transporter activity"/>
    <property type="evidence" value="ECO:0007669"/>
    <property type="project" value="TreeGrafter"/>
</dbReference>
<keyword evidence="4 6" id="KW-1133">Transmembrane helix</keyword>
<keyword evidence="2" id="KW-1003">Cell membrane</keyword>
<sequence length="223" mass="23911">MSIFLSGFLMGLSLIIAIGPQNALILKQGIKREPVTPILIVCLLSDVLLILGGTAGVGVLVDKAPAFLVVLKWLGVAYLLFFGYTCFRDARRSQALTVDEAAPVPEELFDAGNSVSTATLTKARPVAASWKAPVLAALTFTWLNPAAYVDTLVMLGGIANQYGSQLRWVFSAGALLASCVWFPALGYGALKLSGPLSQPEMWRRVNFAIGCLMVFLAVRLILH</sequence>
<dbReference type="RefSeq" id="WP_047240051.1">
    <property type="nucleotide sequence ID" value="NZ_CP011541.1"/>
</dbReference>
<feature type="transmembrane region" description="Helical" evidence="6">
    <location>
        <begin position="6"/>
        <end position="26"/>
    </location>
</feature>
<keyword evidence="8" id="KW-1185">Reference proteome</keyword>
<reference evidence="7 8" key="1">
    <citation type="submission" date="2015-05" db="EMBL/GenBank/DDBJ databases">
        <title>Complete genome sequence of Corynebacterium epidermidicanis DSM 45586, isolated from the skin of a dog suffering from pruritus.</title>
        <authorList>
            <person name="Ruckert C."/>
            <person name="Albersmeier A."/>
            <person name="Winkler A."/>
            <person name="Tauch A."/>
        </authorList>
    </citation>
    <scope>NUCLEOTIDE SEQUENCE [LARGE SCALE GENOMIC DNA]</scope>
    <source>
        <strain evidence="7 8">DSM 45586</strain>
    </source>
</reference>
<dbReference type="InterPro" id="IPR001123">
    <property type="entry name" value="LeuE-type"/>
</dbReference>
<feature type="transmembrane region" description="Helical" evidence="6">
    <location>
        <begin position="66"/>
        <end position="87"/>
    </location>
</feature>
<keyword evidence="5 6" id="KW-0472">Membrane</keyword>
<comment type="subcellular location">
    <subcellularLocation>
        <location evidence="1">Cell membrane</location>
        <topology evidence="1">Multi-pass membrane protein</topology>
    </subcellularLocation>
</comment>
<dbReference type="Pfam" id="PF01810">
    <property type="entry name" value="LysE"/>
    <property type="match status" value="1"/>
</dbReference>
<name>A0A0G3GP63_9CORY</name>
<dbReference type="AlphaFoldDB" id="A0A0G3GP63"/>
<evidence type="ECO:0000313" key="8">
    <source>
        <dbReference type="Proteomes" id="UP000035368"/>
    </source>
</evidence>
<evidence type="ECO:0000256" key="4">
    <source>
        <dbReference type="ARBA" id="ARBA00022989"/>
    </source>
</evidence>
<evidence type="ECO:0000256" key="2">
    <source>
        <dbReference type="ARBA" id="ARBA00022475"/>
    </source>
</evidence>
<dbReference type="PANTHER" id="PTHR30086:SF20">
    <property type="entry name" value="ARGININE EXPORTER PROTEIN ARGO-RELATED"/>
    <property type="match status" value="1"/>
</dbReference>
<dbReference type="EMBL" id="CP011541">
    <property type="protein sequence ID" value="AKK02944.1"/>
    <property type="molecule type" value="Genomic_DNA"/>
</dbReference>
<dbReference type="PANTHER" id="PTHR30086">
    <property type="entry name" value="ARGININE EXPORTER PROTEIN ARGO"/>
    <property type="match status" value="1"/>
</dbReference>
<dbReference type="GO" id="GO:0005886">
    <property type="term" value="C:plasma membrane"/>
    <property type="evidence" value="ECO:0007669"/>
    <property type="project" value="UniProtKB-SubCell"/>
</dbReference>
<protein>
    <submittedName>
        <fullName evidence="7">Lysine efflux permease</fullName>
    </submittedName>
</protein>
<dbReference type="Proteomes" id="UP000035368">
    <property type="component" value="Chromosome"/>
</dbReference>
<evidence type="ECO:0000256" key="5">
    <source>
        <dbReference type="ARBA" id="ARBA00023136"/>
    </source>
</evidence>
<dbReference type="STRING" id="1050174.CEPID_05375"/>
<feature type="transmembrane region" description="Helical" evidence="6">
    <location>
        <begin position="168"/>
        <end position="190"/>
    </location>
</feature>
<evidence type="ECO:0000256" key="6">
    <source>
        <dbReference type="SAM" id="Phobius"/>
    </source>
</evidence>
<accession>A0A0G3GP63</accession>
<feature type="transmembrane region" description="Helical" evidence="6">
    <location>
        <begin position="38"/>
        <end position="60"/>
    </location>
</feature>
<proteinExistence type="predicted"/>
<evidence type="ECO:0000256" key="3">
    <source>
        <dbReference type="ARBA" id="ARBA00022692"/>
    </source>
</evidence>
<organism evidence="7 8">
    <name type="scientific">Corynebacterium epidermidicanis</name>
    <dbReference type="NCBI Taxonomy" id="1050174"/>
    <lineage>
        <taxon>Bacteria</taxon>
        <taxon>Bacillati</taxon>
        <taxon>Actinomycetota</taxon>
        <taxon>Actinomycetes</taxon>
        <taxon>Mycobacteriales</taxon>
        <taxon>Corynebacteriaceae</taxon>
        <taxon>Corynebacterium</taxon>
    </lineage>
</organism>